<organism evidence="1 2">
    <name type="scientific">Methylobacterium nodulans (strain LMG 21967 / CNCM I-2342 / ORS 2060)</name>
    <dbReference type="NCBI Taxonomy" id="460265"/>
    <lineage>
        <taxon>Bacteria</taxon>
        <taxon>Pseudomonadati</taxon>
        <taxon>Pseudomonadota</taxon>
        <taxon>Alphaproteobacteria</taxon>
        <taxon>Hyphomicrobiales</taxon>
        <taxon>Methylobacteriaceae</taxon>
        <taxon>Methylobacterium</taxon>
    </lineage>
</organism>
<evidence type="ECO:0000313" key="1">
    <source>
        <dbReference type="EMBL" id="ACL59890.1"/>
    </source>
</evidence>
<dbReference type="Proteomes" id="UP000008207">
    <property type="component" value="Chromosome"/>
</dbReference>
<evidence type="ECO:0000313" key="2">
    <source>
        <dbReference type="Proteomes" id="UP000008207"/>
    </source>
</evidence>
<name>B8IIL3_METNO</name>
<reference evidence="1 2" key="1">
    <citation type="submission" date="2009-01" db="EMBL/GenBank/DDBJ databases">
        <title>Complete sequence of chromosome of Methylobacterium nodulans ORS 2060.</title>
        <authorList>
            <consortium name="US DOE Joint Genome Institute"/>
            <person name="Lucas S."/>
            <person name="Copeland A."/>
            <person name="Lapidus A."/>
            <person name="Glavina del Rio T."/>
            <person name="Dalin E."/>
            <person name="Tice H."/>
            <person name="Bruce D."/>
            <person name="Goodwin L."/>
            <person name="Pitluck S."/>
            <person name="Sims D."/>
            <person name="Brettin T."/>
            <person name="Detter J.C."/>
            <person name="Han C."/>
            <person name="Larimer F."/>
            <person name="Land M."/>
            <person name="Hauser L."/>
            <person name="Kyrpides N."/>
            <person name="Ivanova N."/>
            <person name="Marx C.J."/>
            <person name="Richardson P."/>
        </authorList>
    </citation>
    <scope>NUCLEOTIDE SEQUENCE [LARGE SCALE GENOMIC DNA]</scope>
    <source>
        <strain evidence="2">LMG 21967 / CNCM I-2342 / ORS 2060</strain>
    </source>
</reference>
<dbReference type="STRING" id="460265.Mnod_5044"/>
<dbReference type="RefSeq" id="WP_015931513.1">
    <property type="nucleotide sequence ID" value="NC_011894.1"/>
</dbReference>
<keyword evidence="2" id="KW-1185">Reference proteome</keyword>
<protein>
    <submittedName>
        <fullName evidence="1">Uncharacterized protein</fullName>
    </submittedName>
</protein>
<gene>
    <name evidence="1" type="ordered locus">Mnod_5044</name>
</gene>
<proteinExistence type="predicted"/>
<dbReference type="KEGG" id="mno:Mnod_5044"/>
<sequence length="149" mass="16010">MAFNAQFNVNGDPLKIWNHGGGAPGDPLDPALIFSAQYPPAVAEEFILGSPADMTQAWRPRVETARAYYTFPWICGTYINNDGTIFPMGALVITNAQGVAQAYWVCQYTLTPLGDGRFAIDWSVQGGGTSGTGMITAGTLKFWVLGRGD</sequence>
<dbReference type="HOGENOM" id="CLU_1747505_0_0_5"/>
<dbReference type="AlphaFoldDB" id="B8IIL3"/>
<dbReference type="EMBL" id="CP001349">
    <property type="protein sequence ID" value="ACL59890.1"/>
    <property type="molecule type" value="Genomic_DNA"/>
</dbReference>
<accession>B8IIL3</accession>